<dbReference type="AlphaFoldDB" id="A0A7W6NPZ0"/>
<comment type="subcellular location">
    <subcellularLocation>
        <location evidence="1">Endomembrane system</location>
        <topology evidence="1">Multi-pass membrane protein</topology>
    </subcellularLocation>
</comment>
<dbReference type="InterPro" id="IPR003807">
    <property type="entry name" value="DUF202"/>
</dbReference>
<evidence type="ECO:0000256" key="4">
    <source>
        <dbReference type="ARBA" id="ARBA00023136"/>
    </source>
</evidence>
<dbReference type="Proteomes" id="UP000529946">
    <property type="component" value="Unassembled WGS sequence"/>
</dbReference>
<evidence type="ECO:0000256" key="1">
    <source>
        <dbReference type="ARBA" id="ARBA00004127"/>
    </source>
</evidence>
<evidence type="ECO:0000256" key="2">
    <source>
        <dbReference type="ARBA" id="ARBA00022692"/>
    </source>
</evidence>
<sequence>MAASKSSGAGAPNDPAFPSISTGKFDDLPEPPMPVVDPSNEAVASTQYSRYRTRLSTHRTGLSEHRTGLSEHRTDLSERRTNLSVNRTEMSMRRTGMSFQRTRMSADRTLMSVIRTSLSMIGFGFTIYSFFRGLASSGTVPAGDTAARFFGQALVVLGSGILALGIIYHLIFMTGLRNERGSMKSAELIHAESVFPVSVTLITAMLLFFLGIFAAIGMIFRIGPFG</sequence>
<accession>A0A7W6NPZ0</accession>
<comment type="caution">
    <text evidence="8">The sequence shown here is derived from an EMBL/GenBank/DDBJ whole genome shotgun (WGS) entry which is preliminary data.</text>
</comment>
<evidence type="ECO:0000313" key="9">
    <source>
        <dbReference type="Proteomes" id="UP000529946"/>
    </source>
</evidence>
<organism evidence="8 9">
    <name type="scientific">Brevundimonas lenta</name>
    <dbReference type="NCBI Taxonomy" id="424796"/>
    <lineage>
        <taxon>Bacteria</taxon>
        <taxon>Pseudomonadati</taxon>
        <taxon>Pseudomonadota</taxon>
        <taxon>Alphaproteobacteria</taxon>
        <taxon>Caulobacterales</taxon>
        <taxon>Caulobacteraceae</taxon>
        <taxon>Brevundimonas</taxon>
    </lineage>
</organism>
<keyword evidence="4 6" id="KW-0472">Membrane</keyword>
<evidence type="ECO:0000256" key="6">
    <source>
        <dbReference type="SAM" id="Phobius"/>
    </source>
</evidence>
<feature type="region of interest" description="Disordered" evidence="5">
    <location>
        <begin position="1"/>
        <end position="78"/>
    </location>
</feature>
<dbReference type="GO" id="GO:0012505">
    <property type="term" value="C:endomembrane system"/>
    <property type="evidence" value="ECO:0007669"/>
    <property type="project" value="UniProtKB-SubCell"/>
</dbReference>
<feature type="transmembrane region" description="Helical" evidence="6">
    <location>
        <begin position="151"/>
        <end position="173"/>
    </location>
</feature>
<dbReference type="Pfam" id="PF02656">
    <property type="entry name" value="DUF202"/>
    <property type="match status" value="1"/>
</dbReference>
<feature type="domain" description="DUF202" evidence="7">
    <location>
        <begin position="101"/>
        <end position="170"/>
    </location>
</feature>
<evidence type="ECO:0000256" key="5">
    <source>
        <dbReference type="SAM" id="MobiDB-lite"/>
    </source>
</evidence>
<dbReference type="RefSeq" id="WP_221212298.1">
    <property type="nucleotide sequence ID" value="NZ_BAAAER010000001.1"/>
</dbReference>
<evidence type="ECO:0000259" key="7">
    <source>
        <dbReference type="Pfam" id="PF02656"/>
    </source>
</evidence>
<evidence type="ECO:0000256" key="3">
    <source>
        <dbReference type="ARBA" id="ARBA00022989"/>
    </source>
</evidence>
<feature type="transmembrane region" description="Helical" evidence="6">
    <location>
        <begin position="194"/>
        <end position="220"/>
    </location>
</feature>
<keyword evidence="2 6" id="KW-0812">Transmembrane</keyword>
<proteinExistence type="predicted"/>
<protein>
    <submittedName>
        <fullName evidence="8">Uncharacterized membrane protein YidH (DUF202 family)</fullName>
    </submittedName>
</protein>
<keyword evidence="9" id="KW-1185">Reference proteome</keyword>
<feature type="transmembrane region" description="Helical" evidence="6">
    <location>
        <begin position="110"/>
        <end position="131"/>
    </location>
</feature>
<evidence type="ECO:0000313" key="8">
    <source>
        <dbReference type="EMBL" id="MBB4082685.1"/>
    </source>
</evidence>
<keyword evidence="3 6" id="KW-1133">Transmembrane helix</keyword>
<name>A0A7W6NPZ0_9CAUL</name>
<dbReference type="EMBL" id="JACIDM010000002">
    <property type="protein sequence ID" value="MBB4082685.1"/>
    <property type="molecule type" value="Genomic_DNA"/>
</dbReference>
<feature type="compositionally biased region" description="Basic and acidic residues" evidence="5">
    <location>
        <begin position="61"/>
        <end position="78"/>
    </location>
</feature>
<reference evidence="8 9" key="1">
    <citation type="submission" date="2020-08" db="EMBL/GenBank/DDBJ databases">
        <title>Genomic Encyclopedia of Type Strains, Phase IV (KMG-IV): sequencing the most valuable type-strain genomes for metagenomic binning, comparative biology and taxonomic classification.</title>
        <authorList>
            <person name="Goeker M."/>
        </authorList>
    </citation>
    <scope>NUCLEOTIDE SEQUENCE [LARGE SCALE GENOMIC DNA]</scope>
    <source>
        <strain evidence="8 9">DSM 23960</strain>
    </source>
</reference>
<gene>
    <name evidence="8" type="ORF">GGR12_001551</name>
</gene>